<evidence type="ECO:0000313" key="2">
    <source>
        <dbReference type="Proteomes" id="UP000533080"/>
    </source>
</evidence>
<keyword evidence="1" id="KW-0808">Transferase</keyword>
<gene>
    <name evidence="1" type="ORF">HNV28_00500</name>
</gene>
<sequence length="351" mass="38626">MSAVHPWRTGVTPSGRCRPCVRTVKGGPMSAGLLNTFRVLSSFDPPRGALRGAPWDEYVDWAIMQGLAPLAAYNLEYRLGAGNAPEWARDKLLSIYQGSVNDNVMKLVNFKRIVGALEGRKLVLMGAASFADSLYPHVGFRPVPELQILMKRLDVDGFAGFLSHHEFAPEPDTENSGATKVVSDGRTVILLYSDVLGPQRREQTAGILERAKPMRVYGSSLYRPELEDAVLLVALEHARHGYAVPWLSFIDLRELVTGAKWMGGVYSRPLDVPVLLARAAEWRLERALYTSLSIVARLFPDAAADATAALPPLRRATRELLERTVVGPVCTPGRTSAIKGMERVRRLLTGQ</sequence>
<dbReference type="Proteomes" id="UP000533080">
    <property type="component" value="Unassembled WGS sequence"/>
</dbReference>
<dbReference type="Pfam" id="PF14907">
    <property type="entry name" value="NTP_transf_5"/>
    <property type="match status" value="1"/>
</dbReference>
<protein>
    <submittedName>
        <fullName evidence="1">Nucleotidyltransferase family protein</fullName>
    </submittedName>
</protein>
<organism evidence="1 2">
    <name type="scientific">Myxococcus xanthus</name>
    <dbReference type="NCBI Taxonomy" id="34"/>
    <lineage>
        <taxon>Bacteria</taxon>
        <taxon>Pseudomonadati</taxon>
        <taxon>Myxococcota</taxon>
        <taxon>Myxococcia</taxon>
        <taxon>Myxococcales</taxon>
        <taxon>Cystobacterineae</taxon>
        <taxon>Myxococcaceae</taxon>
        <taxon>Myxococcus</taxon>
    </lineage>
</organism>
<name>A0A7Y4ID36_MYXXA</name>
<comment type="caution">
    <text evidence="1">The sequence shown here is derived from an EMBL/GenBank/DDBJ whole genome shotgun (WGS) entry which is preliminary data.</text>
</comment>
<dbReference type="GO" id="GO:0016740">
    <property type="term" value="F:transferase activity"/>
    <property type="evidence" value="ECO:0007669"/>
    <property type="project" value="UniProtKB-KW"/>
</dbReference>
<dbReference type="EMBL" id="JABFNT010000001">
    <property type="protein sequence ID" value="NOJ76854.1"/>
    <property type="molecule type" value="Genomic_DNA"/>
</dbReference>
<accession>A0A7Y4ID36</accession>
<evidence type="ECO:0000313" key="1">
    <source>
        <dbReference type="EMBL" id="NOJ76854.1"/>
    </source>
</evidence>
<reference evidence="1 2" key="1">
    <citation type="submission" date="2020-05" db="EMBL/GenBank/DDBJ databases">
        <authorList>
            <person name="Whitworth D."/>
        </authorList>
    </citation>
    <scope>NUCLEOTIDE SEQUENCE [LARGE SCALE GENOMIC DNA]</scope>
    <source>
        <strain evidence="1 2">AM005</strain>
    </source>
</reference>
<proteinExistence type="predicted"/>
<dbReference type="InterPro" id="IPR039498">
    <property type="entry name" value="NTP_transf_5"/>
</dbReference>
<dbReference type="AlphaFoldDB" id="A0A7Y4ID36"/>